<evidence type="ECO:0000313" key="2">
    <source>
        <dbReference type="EMBL" id="GFO37444.1"/>
    </source>
</evidence>
<dbReference type="Proteomes" id="UP000735302">
    <property type="component" value="Unassembled WGS sequence"/>
</dbReference>
<gene>
    <name evidence="2" type="ORF">PoB_006394900</name>
</gene>
<comment type="caution">
    <text evidence="2">The sequence shown here is derived from an EMBL/GenBank/DDBJ whole genome shotgun (WGS) entry which is preliminary data.</text>
</comment>
<keyword evidence="3" id="KW-1185">Reference proteome</keyword>
<evidence type="ECO:0000313" key="3">
    <source>
        <dbReference type="Proteomes" id="UP000735302"/>
    </source>
</evidence>
<name>A0AAV4D052_9GAST</name>
<feature type="coiled-coil region" evidence="1">
    <location>
        <begin position="40"/>
        <end position="67"/>
    </location>
</feature>
<organism evidence="2 3">
    <name type="scientific">Plakobranchus ocellatus</name>
    <dbReference type="NCBI Taxonomy" id="259542"/>
    <lineage>
        <taxon>Eukaryota</taxon>
        <taxon>Metazoa</taxon>
        <taxon>Spiralia</taxon>
        <taxon>Lophotrochozoa</taxon>
        <taxon>Mollusca</taxon>
        <taxon>Gastropoda</taxon>
        <taxon>Heterobranchia</taxon>
        <taxon>Euthyneura</taxon>
        <taxon>Panpulmonata</taxon>
        <taxon>Sacoglossa</taxon>
        <taxon>Placobranchoidea</taxon>
        <taxon>Plakobranchidae</taxon>
        <taxon>Plakobranchus</taxon>
    </lineage>
</organism>
<protein>
    <submittedName>
        <fullName evidence="2">Uncharacterized protein</fullName>
    </submittedName>
</protein>
<dbReference type="EMBL" id="BLXT01007237">
    <property type="protein sequence ID" value="GFO37444.1"/>
    <property type="molecule type" value="Genomic_DNA"/>
</dbReference>
<accession>A0AAV4D052</accession>
<sequence>MHGHKHTSPCTYKDKRLKIKFAVISAEKRKTIIRLGTSEKLQLIKKLNEVNQENENLGEILTEYQATFEKIGKIDTEYLMREDGKVKPAASTTSKISCTKRQSIGLGMPFGILSAPEVYQKTMDTSL</sequence>
<dbReference type="AlphaFoldDB" id="A0AAV4D052"/>
<reference evidence="2 3" key="1">
    <citation type="journal article" date="2021" name="Elife">
        <title>Chloroplast acquisition without the gene transfer in kleptoplastic sea slugs, Plakobranchus ocellatus.</title>
        <authorList>
            <person name="Maeda T."/>
            <person name="Takahashi S."/>
            <person name="Yoshida T."/>
            <person name="Shimamura S."/>
            <person name="Takaki Y."/>
            <person name="Nagai Y."/>
            <person name="Toyoda A."/>
            <person name="Suzuki Y."/>
            <person name="Arimoto A."/>
            <person name="Ishii H."/>
            <person name="Satoh N."/>
            <person name="Nishiyama T."/>
            <person name="Hasebe M."/>
            <person name="Maruyama T."/>
            <person name="Minagawa J."/>
            <person name="Obokata J."/>
            <person name="Shigenobu S."/>
        </authorList>
    </citation>
    <scope>NUCLEOTIDE SEQUENCE [LARGE SCALE GENOMIC DNA]</scope>
</reference>
<proteinExistence type="predicted"/>
<evidence type="ECO:0000256" key="1">
    <source>
        <dbReference type="SAM" id="Coils"/>
    </source>
</evidence>
<keyword evidence="1" id="KW-0175">Coiled coil</keyword>